<name>A0A1Z4LM12_9CYAN</name>
<gene>
    <name evidence="1" type="ORF">NIES267_17510</name>
</gene>
<proteinExistence type="predicted"/>
<dbReference type="AlphaFoldDB" id="A0A1Z4LM12"/>
<dbReference type="EMBL" id="AP018227">
    <property type="protein sequence ID" value="BAY82272.1"/>
    <property type="molecule type" value="Genomic_DNA"/>
</dbReference>
<reference evidence="1 2" key="1">
    <citation type="submission" date="2017-06" db="EMBL/GenBank/DDBJ databases">
        <title>Genome sequencing of cyanobaciteial culture collection at National Institute for Environmental Studies (NIES).</title>
        <authorList>
            <person name="Hirose Y."/>
            <person name="Shimura Y."/>
            <person name="Fujisawa T."/>
            <person name="Nakamura Y."/>
            <person name="Kawachi M."/>
        </authorList>
    </citation>
    <scope>NUCLEOTIDE SEQUENCE [LARGE SCALE GENOMIC DNA]</scope>
    <source>
        <strain evidence="1 2">NIES-267</strain>
    </source>
</reference>
<protein>
    <submittedName>
        <fullName evidence="1">Uncharacterized protein</fullName>
    </submittedName>
</protein>
<accession>A0A1Z4LM12</accession>
<evidence type="ECO:0000313" key="1">
    <source>
        <dbReference type="EMBL" id="BAY82272.1"/>
    </source>
</evidence>
<organism evidence="1 2">
    <name type="scientific">Calothrix parasitica NIES-267</name>
    <dbReference type="NCBI Taxonomy" id="1973488"/>
    <lineage>
        <taxon>Bacteria</taxon>
        <taxon>Bacillati</taxon>
        <taxon>Cyanobacteriota</taxon>
        <taxon>Cyanophyceae</taxon>
        <taxon>Nostocales</taxon>
        <taxon>Calotrichaceae</taxon>
        <taxon>Calothrix</taxon>
    </lineage>
</organism>
<keyword evidence="2" id="KW-1185">Reference proteome</keyword>
<sequence length="64" mass="7622">MVKEILISQYFFKNFIYSGSYKTYPEQNSHSFVTIPEFVDLDKTSFTLFRNSRNCHNTSTTRLK</sequence>
<dbReference type="Proteomes" id="UP000218418">
    <property type="component" value="Chromosome"/>
</dbReference>
<evidence type="ECO:0000313" key="2">
    <source>
        <dbReference type="Proteomes" id="UP000218418"/>
    </source>
</evidence>